<evidence type="ECO:0000256" key="1">
    <source>
        <dbReference type="SAM" id="MobiDB-lite"/>
    </source>
</evidence>
<reference evidence="2 3" key="1">
    <citation type="submission" date="2018-11" db="EMBL/GenBank/DDBJ databases">
        <title>Microbial catabolism of amino acid.</title>
        <authorList>
            <person name="Hibi M."/>
            <person name="Ogawa J."/>
        </authorList>
    </citation>
    <scope>NUCLEOTIDE SEQUENCE [LARGE SCALE GENOMIC DNA]</scope>
    <source>
        <strain evidence="2 3">C31-06</strain>
    </source>
</reference>
<protein>
    <submittedName>
        <fullName evidence="2">Uncharacterized protein</fullName>
    </submittedName>
</protein>
<comment type="caution">
    <text evidence="2">The sequence shown here is derived from an EMBL/GenBank/DDBJ whole genome shotgun (WGS) entry which is preliminary data.</text>
</comment>
<feature type="region of interest" description="Disordered" evidence="1">
    <location>
        <begin position="1"/>
        <end position="31"/>
    </location>
</feature>
<organism evidence="2 3">
    <name type="scientific">Rhodococcus wratislaviensis</name>
    <name type="common">Tsukamurella wratislaviensis</name>
    <dbReference type="NCBI Taxonomy" id="44752"/>
    <lineage>
        <taxon>Bacteria</taxon>
        <taxon>Bacillati</taxon>
        <taxon>Actinomycetota</taxon>
        <taxon>Actinomycetes</taxon>
        <taxon>Mycobacteriales</taxon>
        <taxon>Nocardiaceae</taxon>
        <taxon>Rhodococcus</taxon>
    </lineage>
</organism>
<proteinExistence type="predicted"/>
<sequence length="52" mass="5503">MVEVPPQLSAAGGTEKLAANPAKRTFPGGDDNTITEARRLVNAYLETYAPEA</sequence>
<keyword evidence="3" id="KW-1185">Reference proteome</keyword>
<dbReference type="EMBL" id="BHYM01000019">
    <property type="protein sequence ID" value="GCE38280.1"/>
    <property type="molecule type" value="Genomic_DNA"/>
</dbReference>
<gene>
    <name evidence="2" type="ORF">Rhow_001332</name>
</gene>
<dbReference type="Proteomes" id="UP000287519">
    <property type="component" value="Unassembled WGS sequence"/>
</dbReference>
<name>A0A402C3T0_RHOWR</name>
<dbReference type="AlphaFoldDB" id="A0A402C3T0"/>
<evidence type="ECO:0000313" key="3">
    <source>
        <dbReference type="Proteomes" id="UP000287519"/>
    </source>
</evidence>
<accession>A0A402C3T0</accession>
<dbReference type="RefSeq" id="WP_192581793.1">
    <property type="nucleotide sequence ID" value="NZ_BHYM01000019.1"/>
</dbReference>
<evidence type="ECO:0000313" key="2">
    <source>
        <dbReference type="EMBL" id="GCE38280.1"/>
    </source>
</evidence>